<name>A0A1M6EF70_9FLAO</name>
<gene>
    <name evidence="1" type="ORF">SAMN05216261_1948</name>
</gene>
<dbReference type="eggNOG" id="COG1595">
    <property type="taxonomic scope" value="Bacteria"/>
</dbReference>
<dbReference type="RefSeq" id="WP_019386531.1">
    <property type="nucleotide sequence ID" value="NZ_ALIH01000002.1"/>
</dbReference>
<dbReference type="OrthoDB" id="1226308at2"/>
<evidence type="ECO:0000313" key="2">
    <source>
        <dbReference type="Proteomes" id="UP000184396"/>
    </source>
</evidence>
<dbReference type="InterPro" id="IPR013324">
    <property type="entry name" value="RNA_pol_sigma_r3/r4-like"/>
</dbReference>
<dbReference type="AlphaFoldDB" id="A0A1M6EF70"/>
<accession>A0A1M6EF70</accession>
<organism evidence="1 2">
    <name type="scientific">Algibacter luteus</name>
    <dbReference type="NCBI Taxonomy" id="1178825"/>
    <lineage>
        <taxon>Bacteria</taxon>
        <taxon>Pseudomonadati</taxon>
        <taxon>Bacteroidota</taxon>
        <taxon>Flavobacteriia</taxon>
        <taxon>Flavobacteriales</taxon>
        <taxon>Flavobacteriaceae</taxon>
        <taxon>Algibacter</taxon>
    </lineage>
</organism>
<dbReference type="Proteomes" id="UP000184396">
    <property type="component" value="Unassembled WGS sequence"/>
</dbReference>
<evidence type="ECO:0000313" key="1">
    <source>
        <dbReference type="EMBL" id="SHI84114.1"/>
    </source>
</evidence>
<keyword evidence="2" id="KW-1185">Reference proteome</keyword>
<reference evidence="1 2" key="1">
    <citation type="submission" date="2016-11" db="EMBL/GenBank/DDBJ databases">
        <authorList>
            <person name="Jaros S."/>
            <person name="Januszkiewicz K."/>
            <person name="Wedrychowicz H."/>
        </authorList>
    </citation>
    <scope>NUCLEOTIDE SEQUENCE [LARGE SCALE GENOMIC DNA]</scope>
    <source>
        <strain evidence="1 2">CGMCC 1.12213</strain>
    </source>
</reference>
<dbReference type="STRING" id="1178825.SAMN05216261_1948"/>
<proteinExistence type="predicted"/>
<sequence length="230" mass="26653">MCTSEKLNDKRTTDEFNKKVVSATQHLQAYVKHRLYIAESTRIIPKNMFNSHDIIDEGIAKFYEAGYNIDADAATIKISLFKIVDNDLDALFKNEKFHQQTMSTHTILQDELDGLDEKFTVDEDFDLIMNEELSDISYRQDGEAKQVFLYDDNNSTIKNALEITDLSSKRNKHLLGKFYTWLPLKVSDIVDLFVFGKLSFEEIAKVKSIEAKRVERVLKLAIEDFKEHLD</sequence>
<protein>
    <submittedName>
        <fullName evidence="1">RNA polymerase, sigma 28 subunit, SigD/FliA/WhiG</fullName>
    </submittedName>
</protein>
<dbReference type="EMBL" id="FQYK01000004">
    <property type="protein sequence ID" value="SHI84114.1"/>
    <property type="molecule type" value="Genomic_DNA"/>
</dbReference>
<dbReference type="SUPFAM" id="SSF88659">
    <property type="entry name" value="Sigma3 and sigma4 domains of RNA polymerase sigma factors"/>
    <property type="match status" value="1"/>
</dbReference>